<organism evidence="1 2">
    <name type="scientific">Pseudoalteromonas spongiae</name>
    <dbReference type="NCBI Taxonomy" id="298657"/>
    <lineage>
        <taxon>Bacteria</taxon>
        <taxon>Pseudomonadati</taxon>
        <taxon>Pseudomonadota</taxon>
        <taxon>Gammaproteobacteria</taxon>
        <taxon>Alteromonadales</taxon>
        <taxon>Pseudoalteromonadaceae</taxon>
        <taxon>Pseudoalteromonas</taxon>
    </lineage>
</organism>
<protein>
    <submittedName>
        <fullName evidence="1">DNA sulfur modification protein DndE</fullName>
    </submittedName>
</protein>
<comment type="caution">
    <text evidence="1">The sequence shown here is derived from an EMBL/GenBank/DDBJ whole genome shotgun (WGS) entry which is preliminary data.</text>
</comment>
<accession>A0ABU8EUC9</accession>
<dbReference type="Proteomes" id="UP001382455">
    <property type="component" value="Unassembled WGS sequence"/>
</dbReference>
<dbReference type="Gene3D" id="1.10.1220.160">
    <property type="entry name" value="DNA sulphur modification protein DndE"/>
    <property type="match status" value="1"/>
</dbReference>
<name>A0ABU8EUC9_9GAMM</name>
<dbReference type="RefSeq" id="WP_336435229.1">
    <property type="nucleotide sequence ID" value="NZ_JBAWKS010000001.1"/>
</dbReference>
<sequence length="115" mass="13238">MILPNRGLKLPADTDDLLRKLKLRTKVTPNVISRISFFKSVESGERYTGQTQVIDGSLTLDKITWLGELSDIIEATLKMLYPNLNNEKEYYQAWVFHVVHGTKMLRMVKSIDDLI</sequence>
<evidence type="ECO:0000313" key="2">
    <source>
        <dbReference type="Proteomes" id="UP001382455"/>
    </source>
</evidence>
<evidence type="ECO:0000313" key="1">
    <source>
        <dbReference type="EMBL" id="MEI4549808.1"/>
    </source>
</evidence>
<dbReference type="NCBIfam" id="TIGR03184">
    <property type="entry name" value="DNA_S_dndE"/>
    <property type="match status" value="1"/>
</dbReference>
<gene>
    <name evidence="1" type="primary">dndE</name>
    <name evidence="1" type="ORF">WAE96_08955</name>
</gene>
<reference evidence="1 2" key="1">
    <citation type="submission" date="2023-12" db="EMBL/GenBank/DDBJ databases">
        <title>Friends and Foes: Symbiotic and Algicidal bacterial influence on Karenia brevis blooms.</title>
        <authorList>
            <person name="Fei C."/>
            <person name="Mohamed A.R."/>
            <person name="Booker A."/>
            <person name="Arshad M."/>
            <person name="Klass S."/>
            <person name="Ahn S."/>
            <person name="Gilbert P.M."/>
            <person name="Heil C.A."/>
            <person name="Martinez J.M."/>
            <person name="Amin S.A."/>
        </authorList>
    </citation>
    <scope>NUCLEOTIDE SEQUENCE [LARGE SCALE GENOMIC DNA]</scope>
    <source>
        <strain evidence="1 2">CE15</strain>
    </source>
</reference>
<proteinExistence type="predicted"/>
<dbReference type="Pfam" id="PF08870">
    <property type="entry name" value="DndE"/>
    <property type="match status" value="1"/>
</dbReference>
<dbReference type="InterPro" id="IPR014969">
    <property type="entry name" value="DNA_S_DndE"/>
</dbReference>
<keyword evidence="2" id="KW-1185">Reference proteome</keyword>
<dbReference type="InterPro" id="IPR038472">
    <property type="entry name" value="DndE_sf"/>
</dbReference>
<dbReference type="EMBL" id="JBAWKS010000001">
    <property type="protein sequence ID" value="MEI4549808.1"/>
    <property type="molecule type" value="Genomic_DNA"/>
</dbReference>